<feature type="region of interest" description="Disordered" evidence="1">
    <location>
        <begin position="18"/>
        <end position="39"/>
    </location>
</feature>
<dbReference type="AlphaFoldDB" id="A0A8S2YMA2"/>
<protein>
    <submittedName>
        <fullName evidence="2">Uncharacterized protein</fullName>
    </submittedName>
</protein>
<sequence>MVTVIATKEELTIPVKNGLAGSDLNDNERPFPFIKDYQE</sequence>
<organism evidence="2 3">
    <name type="scientific">Rotaria magnacalcarata</name>
    <dbReference type="NCBI Taxonomy" id="392030"/>
    <lineage>
        <taxon>Eukaryota</taxon>
        <taxon>Metazoa</taxon>
        <taxon>Spiralia</taxon>
        <taxon>Gnathifera</taxon>
        <taxon>Rotifera</taxon>
        <taxon>Eurotatoria</taxon>
        <taxon>Bdelloidea</taxon>
        <taxon>Philodinida</taxon>
        <taxon>Philodinidae</taxon>
        <taxon>Rotaria</taxon>
    </lineage>
</organism>
<accession>A0A8S2YMA2</accession>
<evidence type="ECO:0000313" key="2">
    <source>
        <dbReference type="EMBL" id="CAF4554202.1"/>
    </source>
</evidence>
<dbReference type="EMBL" id="CAJOBJ010093618">
    <property type="protein sequence ID" value="CAF4554202.1"/>
    <property type="molecule type" value="Genomic_DNA"/>
</dbReference>
<dbReference type="Proteomes" id="UP000681720">
    <property type="component" value="Unassembled WGS sequence"/>
</dbReference>
<name>A0A8S2YMA2_9BILA</name>
<reference evidence="2" key="1">
    <citation type="submission" date="2021-02" db="EMBL/GenBank/DDBJ databases">
        <authorList>
            <person name="Nowell W R."/>
        </authorList>
    </citation>
    <scope>NUCLEOTIDE SEQUENCE</scope>
</reference>
<evidence type="ECO:0000256" key="1">
    <source>
        <dbReference type="SAM" id="MobiDB-lite"/>
    </source>
</evidence>
<proteinExistence type="predicted"/>
<feature type="non-terminal residue" evidence="2">
    <location>
        <position position="39"/>
    </location>
</feature>
<evidence type="ECO:0000313" key="3">
    <source>
        <dbReference type="Proteomes" id="UP000681720"/>
    </source>
</evidence>
<comment type="caution">
    <text evidence="2">The sequence shown here is derived from an EMBL/GenBank/DDBJ whole genome shotgun (WGS) entry which is preliminary data.</text>
</comment>
<gene>
    <name evidence="2" type="ORF">GIL414_LOCUS36971</name>
</gene>